<reference evidence="2 4" key="1">
    <citation type="journal article" date="2014" name="Genome Announc.">
        <title>Draft Genome Sequences of Marinobacter similis A3d10T and Marinobacter salarius R9SW1T.</title>
        <authorList>
            <person name="Ivanova E.P."/>
            <person name="Ng H.J."/>
            <person name="Webb H.K."/>
            <person name="Feng G."/>
            <person name="Oshima K."/>
            <person name="Hattori M."/>
            <person name="Ohkuma M."/>
            <person name="Sergeev A.F."/>
            <person name="Mikhailov V.V."/>
            <person name="Crawford R.J."/>
            <person name="Sawabe T."/>
        </authorList>
    </citation>
    <scope>NUCLEOTIDE SEQUENCE [LARGE SCALE GENOMIC DNA]</scope>
    <source>
        <strain evidence="4">A3d10 and R9SW1</strain>
        <strain evidence="2">R9SW1</strain>
    </source>
</reference>
<evidence type="ECO:0000313" key="3">
    <source>
        <dbReference type="EMBL" id="SFL47786.1"/>
    </source>
</evidence>
<dbReference type="PROSITE" id="PS51257">
    <property type="entry name" value="PROKAR_LIPOPROTEIN"/>
    <property type="match status" value="1"/>
</dbReference>
<protein>
    <submittedName>
        <fullName evidence="2">ATPase</fullName>
    </submittedName>
    <submittedName>
        <fullName evidence="3">Concanavalin A-like lectin/glucanases superfamily protein</fullName>
    </submittedName>
</protein>
<feature type="signal peptide" evidence="1">
    <location>
        <begin position="1"/>
        <end position="26"/>
    </location>
</feature>
<organism evidence="2 4">
    <name type="scientific">Marinobacter salarius</name>
    <dbReference type="NCBI Taxonomy" id="1420917"/>
    <lineage>
        <taxon>Bacteria</taxon>
        <taxon>Pseudomonadati</taxon>
        <taxon>Pseudomonadota</taxon>
        <taxon>Gammaproteobacteria</taxon>
        <taxon>Pseudomonadales</taxon>
        <taxon>Marinobacteraceae</taxon>
        <taxon>Marinobacter</taxon>
    </lineage>
</organism>
<gene>
    <name evidence="2" type="ORF">AU15_12770</name>
    <name evidence="3" type="ORF">SAMN04487868_102224</name>
</gene>
<accession>W5Z026</accession>
<dbReference type="Gene3D" id="2.60.120.200">
    <property type="match status" value="1"/>
</dbReference>
<reference evidence="3 5" key="2">
    <citation type="submission" date="2016-10" db="EMBL/GenBank/DDBJ databases">
        <authorList>
            <person name="Varghese N."/>
            <person name="Submissions S."/>
        </authorList>
    </citation>
    <scope>NUCLEOTIDE SEQUENCE [LARGE SCALE GENOMIC DNA]</scope>
    <source>
        <strain evidence="3 5">DSM 26291</strain>
    </source>
</reference>
<dbReference type="Proteomes" id="UP000035081">
    <property type="component" value="Chromosome"/>
</dbReference>
<dbReference type="Pfam" id="PF13385">
    <property type="entry name" value="Laminin_G_3"/>
    <property type="match status" value="1"/>
</dbReference>
<name>W5Z026_9GAMM</name>
<dbReference type="EMBL" id="FOTV01000002">
    <property type="protein sequence ID" value="SFL47786.1"/>
    <property type="molecule type" value="Genomic_DNA"/>
</dbReference>
<accession>A0A1I4I225</accession>
<sequence length="845" mass="90238">MKTIISKGTRAPAALFSVIAALLFLAGCNSGESTEALPNTGGGSNTVSYSGPPPASDDVLNFKRSVWDELSGQNKCGACHNAGGQSPQFVHEGDINIAYAQANTIVNLSDPSQSEMVTKVAGGHNCWTTSVTACTDLLTVYISNWAGGSEGSVKTVELRAPNIQDVNNTLTFPSDTDDFANTVYPVLTQYCSECHTSNGQTPYIASSNVGIAYDQSKSRIDLNDGKDPVTDEWILTDEASSRLVERLRDDRHNCWDAECLDSATEMLAAIQAFIDRLGDPEPIPSNLVTSKALNLANDGLLANAGGRYEDNVIALYEFKAGDGPTAFDTSGISPPLDLTLSGNVGWVGGWGIDIGPAFETEEGEMIRAGKAQGSTADSRKLHTLLTASGEYAIEAWVVPGNITQEDSRIVTYSGSSTARNFTLGQDMQSYEFLHRSTTTDQNDPMLTEANPMLLQATLQHVVVNFSPDGGREIFVNGEPSGDVDPDSAGLLTDWDDSFALVLGNETDGESPWEGAVRMLAIHNRALTAEQVAANYDVGVGQKFFLLFSVSHLVDMPESFIVFEVSQFDNYGYLFSNPFFISLDETQSPSGIPLKGMRIGINGREVVVGQSFANLDLTLNASDYVAGSGQPLSRLGTVLALEEGPENDQFFLTFEQLGSNTDVRVEGPAPTQPPETGSTEFSAIGLKTFDEVNASMSKVTGIPTTQPGVAETFTTVKQQLPTVEDLEGFLSSHQMAITQMAIQYCDVLVSDTTRRNAFFPGFDFGENASTAFDDAGRDLIKTPLMEKFVGTSLTTQPSDADIEAELDSLMGRLTTCGGGSCEAGRTETVVKASCAAVLGSAVTLIQ</sequence>
<dbReference type="HOGENOM" id="CLU_343468_0_0_6"/>
<dbReference type="Proteomes" id="UP000199211">
    <property type="component" value="Unassembled WGS sequence"/>
</dbReference>
<dbReference type="KEGG" id="msr:AU15_12770"/>
<proteinExistence type="predicted"/>
<evidence type="ECO:0000313" key="5">
    <source>
        <dbReference type="Proteomes" id="UP000199211"/>
    </source>
</evidence>
<dbReference type="EMBL" id="CP007152">
    <property type="protein sequence ID" value="AHI31833.1"/>
    <property type="molecule type" value="Genomic_DNA"/>
</dbReference>
<keyword evidence="1" id="KW-0732">Signal</keyword>
<dbReference type="InterPro" id="IPR013320">
    <property type="entry name" value="ConA-like_dom_sf"/>
</dbReference>
<dbReference type="AlphaFoldDB" id="W5Z026"/>
<keyword evidence="5" id="KW-1185">Reference proteome</keyword>
<dbReference type="RefSeq" id="WP_041334191.1">
    <property type="nucleotide sequence ID" value="NZ_FOTV01000002.1"/>
</dbReference>
<evidence type="ECO:0000313" key="2">
    <source>
        <dbReference type="EMBL" id="AHI31833.1"/>
    </source>
</evidence>
<dbReference type="SUPFAM" id="SSF49899">
    <property type="entry name" value="Concanavalin A-like lectins/glucanases"/>
    <property type="match status" value="1"/>
</dbReference>
<evidence type="ECO:0000256" key="1">
    <source>
        <dbReference type="SAM" id="SignalP"/>
    </source>
</evidence>
<feature type="chain" id="PRO_5044739856" evidence="1">
    <location>
        <begin position="27"/>
        <end position="845"/>
    </location>
</feature>
<evidence type="ECO:0000313" key="4">
    <source>
        <dbReference type="Proteomes" id="UP000035081"/>
    </source>
</evidence>